<proteinExistence type="predicted"/>
<gene>
    <name evidence="2" type="ORF">J437_LFUL009090</name>
</gene>
<dbReference type="Proteomes" id="UP000792457">
    <property type="component" value="Unassembled WGS sequence"/>
</dbReference>
<dbReference type="PANTHER" id="PTHR28495">
    <property type="entry name" value="HYPOTHETICAL PROTEIN LOC100359752"/>
    <property type="match status" value="1"/>
</dbReference>
<dbReference type="EMBL" id="KZ308169">
    <property type="protein sequence ID" value="KAG8223636.1"/>
    <property type="molecule type" value="Genomic_DNA"/>
</dbReference>
<accession>A0A8K0JVV8</accession>
<dbReference type="AlphaFoldDB" id="A0A8K0JVV8"/>
<reference evidence="2" key="2">
    <citation type="submission" date="2017-10" db="EMBL/GenBank/DDBJ databases">
        <title>Ladona fulva Genome sequencing and assembly.</title>
        <authorList>
            <person name="Murali S."/>
            <person name="Richards S."/>
            <person name="Bandaranaike D."/>
            <person name="Bellair M."/>
            <person name="Blankenburg K."/>
            <person name="Chao H."/>
            <person name="Dinh H."/>
            <person name="Doddapaneni H."/>
            <person name="Dugan-Rocha S."/>
            <person name="Elkadiri S."/>
            <person name="Gnanaolivu R."/>
            <person name="Hernandez B."/>
            <person name="Skinner E."/>
            <person name="Javaid M."/>
            <person name="Lee S."/>
            <person name="Li M."/>
            <person name="Ming W."/>
            <person name="Munidasa M."/>
            <person name="Muniz J."/>
            <person name="Nguyen L."/>
            <person name="Hughes D."/>
            <person name="Osuji N."/>
            <person name="Pu L.-L."/>
            <person name="Puazo M."/>
            <person name="Qu C."/>
            <person name="Quiroz J."/>
            <person name="Raj R."/>
            <person name="Weissenberger G."/>
            <person name="Xin Y."/>
            <person name="Zou X."/>
            <person name="Han Y."/>
            <person name="Worley K."/>
            <person name="Muzny D."/>
            <person name="Gibbs R."/>
        </authorList>
    </citation>
    <scope>NUCLEOTIDE SEQUENCE</scope>
    <source>
        <strain evidence="2">Sampled in the wild</strain>
    </source>
</reference>
<dbReference type="OrthoDB" id="6285995at2759"/>
<dbReference type="PANTHER" id="PTHR28495:SF1">
    <property type="entry name" value="GENE, 17266-RELATED"/>
    <property type="match status" value="1"/>
</dbReference>
<keyword evidence="3" id="KW-1185">Reference proteome</keyword>
<protein>
    <recommendedName>
        <fullName evidence="1">DUF4708 domain-containing protein</fullName>
    </recommendedName>
</protein>
<reference evidence="2" key="1">
    <citation type="submission" date="2013-04" db="EMBL/GenBank/DDBJ databases">
        <authorList>
            <person name="Qu J."/>
            <person name="Murali S.C."/>
            <person name="Bandaranaike D."/>
            <person name="Bellair M."/>
            <person name="Blankenburg K."/>
            <person name="Chao H."/>
            <person name="Dinh H."/>
            <person name="Doddapaneni H."/>
            <person name="Downs B."/>
            <person name="Dugan-Rocha S."/>
            <person name="Elkadiri S."/>
            <person name="Gnanaolivu R.D."/>
            <person name="Hernandez B."/>
            <person name="Javaid M."/>
            <person name="Jayaseelan J.C."/>
            <person name="Lee S."/>
            <person name="Li M."/>
            <person name="Ming W."/>
            <person name="Munidasa M."/>
            <person name="Muniz J."/>
            <person name="Nguyen L."/>
            <person name="Ongeri F."/>
            <person name="Osuji N."/>
            <person name="Pu L.-L."/>
            <person name="Puazo M."/>
            <person name="Qu C."/>
            <person name="Quiroz J."/>
            <person name="Raj R."/>
            <person name="Weissenberger G."/>
            <person name="Xin Y."/>
            <person name="Zou X."/>
            <person name="Han Y."/>
            <person name="Richards S."/>
            <person name="Worley K."/>
            <person name="Muzny D."/>
            <person name="Gibbs R."/>
        </authorList>
    </citation>
    <scope>NUCLEOTIDE SEQUENCE</scope>
    <source>
        <strain evidence="2">Sampled in the wild</strain>
    </source>
</reference>
<evidence type="ECO:0000259" key="1">
    <source>
        <dbReference type="Pfam" id="PF15813"/>
    </source>
</evidence>
<dbReference type="Pfam" id="PF15813">
    <property type="entry name" value="DUF4708"/>
    <property type="match status" value="1"/>
</dbReference>
<name>A0A8K0JVV8_LADFU</name>
<organism evidence="2 3">
    <name type="scientific">Ladona fulva</name>
    <name type="common">Scarce chaser dragonfly</name>
    <name type="synonym">Libellula fulva</name>
    <dbReference type="NCBI Taxonomy" id="123851"/>
    <lineage>
        <taxon>Eukaryota</taxon>
        <taxon>Metazoa</taxon>
        <taxon>Ecdysozoa</taxon>
        <taxon>Arthropoda</taxon>
        <taxon>Hexapoda</taxon>
        <taxon>Insecta</taxon>
        <taxon>Pterygota</taxon>
        <taxon>Palaeoptera</taxon>
        <taxon>Odonata</taxon>
        <taxon>Epiprocta</taxon>
        <taxon>Anisoptera</taxon>
        <taxon>Libelluloidea</taxon>
        <taxon>Libellulidae</taxon>
        <taxon>Ladona</taxon>
    </lineage>
</organism>
<comment type="caution">
    <text evidence="2">The sequence shown here is derived from an EMBL/GenBank/DDBJ whole genome shotgun (WGS) entry which is preliminary data.</text>
</comment>
<evidence type="ECO:0000313" key="2">
    <source>
        <dbReference type="EMBL" id="KAG8223636.1"/>
    </source>
</evidence>
<sequence length="240" mass="28056">MEVFRDDARKILLLTPVPFEGELQCITCSIKPPIEPKSLFQWKVLKCRMLLFTEMRIIASPSAGFENEIWVVMSKNYYETGEIHSHLNRVGLTVEKRIQTTKSIYEACLRYTMIARIAPLWNQMASFLVCGRNFLLQREPLLAVALDVFMIGKEMSIAIWPHRIHMYGVPLQDLLEEKEEMINILPEIIVNEGRWVHVLPSLKKAQVLSVSKRIPKHCRFLSYKQLKRHWKNNVRALINL</sequence>
<feature type="domain" description="DUF4708" evidence="1">
    <location>
        <begin position="25"/>
        <end position="232"/>
    </location>
</feature>
<dbReference type="InterPro" id="IPR031643">
    <property type="entry name" value="DUF4708"/>
</dbReference>
<evidence type="ECO:0000313" key="3">
    <source>
        <dbReference type="Proteomes" id="UP000792457"/>
    </source>
</evidence>